<gene>
    <name evidence="6" type="ORF">IRJ41_003261</name>
</gene>
<dbReference type="Gene3D" id="3.40.50.1820">
    <property type="entry name" value="alpha/beta hydrolase"/>
    <property type="match status" value="1"/>
</dbReference>
<evidence type="ECO:0000256" key="3">
    <source>
        <dbReference type="ARBA" id="ARBA00023157"/>
    </source>
</evidence>
<proteinExistence type="inferred from homology"/>
<evidence type="ECO:0000259" key="5">
    <source>
        <dbReference type="Pfam" id="PF00135"/>
    </source>
</evidence>
<dbReference type="Pfam" id="PF00135">
    <property type="entry name" value="COesterase"/>
    <property type="match status" value="1"/>
</dbReference>
<dbReference type="InterPro" id="IPR029058">
    <property type="entry name" value="AB_hydrolase_fold"/>
</dbReference>
<dbReference type="EC" id="3.1.1.-" evidence="4"/>
<protein>
    <recommendedName>
        <fullName evidence="4">Carboxylic ester hydrolase</fullName>
        <ecNumber evidence="4">3.1.1.-</ecNumber>
    </recommendedName>
</protein>
<evidence type="ECO:0000256" key="2">
    <source>
        <dbReference type="ARBA" id="ARBA00022801"/>
    </source>
</evidence>
<evidence type="ECO:0000313" key="7">
    <source>
        <dbReference type="Proteomes" id="UP001059041"/>
    </source>
</evidence>
<comment type="caution">
    <text evidence="6">The sequence shown here is derived from an EMBL/GenBank/DDBJ whole genome shotgun (WGS) entry which is preliminary data.</text>
</comment>
<dbReference type="PROSITE" id="PS00122">
    <property type="entry name" value="CARBOXYLESTERASE_B_1"/>
    <property type="match status" value="1"/>
</dbReference>
<keyword evidence="7" id="KW-1185">Reference proteome</keyword>
<dbReference type="GO" id="GO:0016787">
    <property type="term" value="F:hydrolase activity"/>
    <property type="evidence" value="ECO:0007669"/>
    <property type="project" value="UniProtKB-KW"/>
</dbReference>
<dbReference type="PANTHER" id="PTHR11559">
    <property type="entry name" value="CARBOXYLESTERASE"/>
    <property type="match status" value="1"/>
</dbReference>
<comment type="similarity">
    <text evidence="1 4">Belongs to the type-B carboxylesterase/lipase family.</text>
</comment>
<keyword evidence="3" id="KW-1015">Disulfide bond</keyword>
<keyword evidence="2 4" id="KW-0378">Hydrolase</keyword>
<dbReference type="AlphaFoldDB" id="A0A9W7TNE4"/>
<organism evidence="6 7">
    <name type="scientific">Triplophysa rosa</name>
    <name type="common">Cave loach</name>
    <dbReference type="NCBI Taxonomy" id="992332"/>
    <lineage>
        <taxon>Eukaryota</taxon>
        <taxon>Metazoa</taxon>
        <taxon>Chordata</taxon>
        <taxon>Craniata</taxon>
        <taxon>Vertebrata</taxon>
        <taxon>Euteleostomi</taxon>
        <taxon>Actinopterygii</taxon>
        <taxon>Neopterygii</taxon>
        <taxon>Teleostei</taxon>
        <taxon>Ostariophysi</taxon>
        <taxon>Cypriniformes</taxon>
        <taxon>Nemacheilidae</taxon>
        <taxon>Triplophysa</taxon>
    </lineage>
</organism>
<dbReference type="PROSITE" id="PS00941">
    <property type="entry name" value="CARBOXYLESTERASE_B_2"/>
    <property type="match status" value="1"/>
</dbReference>
<dbReference type="InterPro" id="IPR002018">
    <property type="entry name" value="CarbesteraseB"/>
</dbReference>
<evidence type="ECO:0000313" key="6">
    <source>
        <dbReference type="EMBL" id="KAI7802198.1"/>
    </source>
</evidence>
<dbReference type="CDD" id="cd00312">
    <property type="entry name" value="Esterase_lipase"/>
    <property type="match status" value="1"/>
</dbReference>
<dbReference type="InterPro" id="IPR019819">
    <property type="entry name" value="Carboxylesterase_B_CS"/>
</dbReference>
<dbReference type="EMBL" id="JAFHDT010000012">
    <property type="protein sequence ID" value="KAI7802198.1"/>
    <property type="molecule type" value="Genomic_DNA"/>
</dbReference>
<accession>A0A9W7TNE4</accession>
<feature type="domain" description="Carboxylesterase type B" evidence="5">
    <location>
        <begin position="88"/>
        <end position="592"/>
    </location>
</feature>
<dbReference type="Proteomes" id="UP001059041">
    <property type="component" value="Linkage Group LG12"/>
</dbReference>
<evidence type="ECO:0000256" key="1">
    <source>
        <dbReference type="ARBA" id="ARBA00005964"/>
    </source>
</evidence>
<dbReference type="FunFam" id="3.40.50.1820:FF:000011">
    <property type="entry name" value="Carboxylic ester hydrolase"/>
    <property type="match status" value="1"/>
</dbReference>
<dbReference type="InterPro" id="IPR019826">
    <property type="entry name" value="Carboxylesterase_B_AS"/>
</dbReference>
<reference evidence="6" key="1">
    <citation type="submission" date="2021-02" db="EMBL/GenBank/DDBJ databases">
        <title>Comparative genomics reveals that relaxation of natural selection precedes convergent phenotypic evolution of cavefish.</title>
        <authorList>
            <person name="Peng Z."/>
        </authorList>
    </citation>
    <scope>NUCLEOTIDE SEQUENCE</scope>
    <source>
        <tissue evidence="6">Muscle</tissue>
    </source>
</reference>
<dbReference type="InterPro" id="IPR050309">
    <property type="entry name" value="Type-B_Carboxylest/Lipase"/>
</dbReference>
<sequence length="607" mass="66286">MSRTFYKVPPFTTTAPGILKLYMLTFDLPGFALFSSGHYSVVTAKLAAKAIGPPGRLAAAPLDHSSPPQCKALLLLVKTVLKSLTLTDPVVVLKPGSVRGQYMKVKGSDKMVAQYLGIPYAQPPIGPLRLAAPKPIEGWGMRHAIEHPVMCLQDPDSAVLVAKAMSLDFSSRGVSEDCLYLNIYTPSGSDKLPVLVWIHGGGLVIGGASMYDGSPLAAYENIVVVVIQYRLGILGYFSSGDKHAQGNYGFLDQIAALQWVQQHIEHFGGDPQSVTIAGESAGGISTSLLTLSPMAKGLFHRAIFQSGVATLTDFSESPLVAAKVMANITECGFESTELLVKCLKEMTETQLINATKKNKAFLGATVDGEFLKNTAEEVLKSKDFQKVSVLLGITNHEFGWILPGAFSSPGWEKGMNRQSVKAVLDMFNRAGASGANEIIMDEYLKDAKTPEDIRNAFTEMLGDIFMVIRVIKVADYHRDAGVPVYMYEFQHRPSVFKDLRPSFVKADHADDVGFVFGSCFWNGHLKIIGTPSEEENKLCKTVMGYWANFIRSGSPNGPGLVQWPLYEQSEKYMNLGLNQAEGQGLKKDKLHFFNVEFPKKLFALHAA</sequence>
<name>A0A9W7TNE4_TRIRA</name>
<evidence type="ECO:0000256" key="4">
    <source>
        <dbReference type="RuleBase" id="RU361235"/>
    </source>
</evidence>
<dbReference type="SUPFAM" id="SSF53474">
    <property type="entry name" value="alpha/beta-Hydrolases"/>
    <property type="match status" value="1"/>
</dbReference>